<accession>A0AAU9CYD8</accession>
<reference evidence="1 2" key="1">
    <citation type="submission" date="2021-12" db="EMBL/GenBank/DDBJ databases">
        <title>Genome sequencing of bacteria with rrn-lacking chromosome and rrn-plasmid.</title>
        <authorList>
            <person name="Anda M."/>
            <person name="Iwasaki W."/>
        </authorList>
    </citation>
    <scope>NUCLEOTIDE SEQUENCE [LARGE SCALE GENOMIC DNA]</scope>
    <source>
        <strain evidence="1 2">DSM 100852</strain>
    </source>
</reference>
<dbReference type="AlphaFoldDB" id="A0AAU9CYD8"/>
<evidence type="ECO:0000313" key="1">
    <source>
        <dbReference type="EMBL" id="BDD08663.1"/>
    </source>
</evidence>
<evidence type="ECO:0008006" key="3">
    <source>
        <dbReference type="Google" id="ProtNLM"/>
    </source>
</evidence>
<protein>
    <recommendedName>
        <fullName evidence="3">Asparagine synthetase B</fullName>
    </recommendedName>
</protein>
<proteinExistence type="predicted"/>
<dbReference type="KEGG" id="fax:FUAX_10950"/>
<dbReference type="EMBL" id="AP025314">
    <property type="protein sequence ID" value="BDD08663.1"/>
    <property type="molecule type" value="Genomic_DNA"/>
</dbReference>
<name>A0AAU9CYD8_9BACT</name>
<gene>
    <name evidence="1" type="ORF">FUAX_10950</name>
</gene>
<keyword evidence="2" id="KW-1185">Reference proteome</keyword>
<evidence type="ECO:0000313" key="2">
    <source>
        <dbReference type="Proteomes" id="UP001348817"/>
    </source>
</evidence>
<sequence length="432" mass="49415">MLAPGANRIEKTMRKLSITLLLILAVSASALASRILIPMDKEQTNHLKAYGLAYWVIAQGESLDWLLNFRGGSFLLRHSQKFENELIIRGVSYDVISEGEAGRIIEGIADPSSNMDLMKLEKEPRIAVYSPKNKQPWDDAVTLVLTYAEIPYDVIFDDEVMHGELNKYDWLHLHHEDFTGQYGKFYNNYRYQPWYIKQQQEFENLARKHGHSKVSHLKLDVVKKIQAFVGAGGFLFAMCSATDTFDIALAADGTDICEKMYDGDGADPKAQSKLRFENTLAFKDFKIKLNPLEYEFSNIDQQDRERGLSETNDFFNLFTFSAKWDPIPTMLTQNHVNTVRGFMGQTTAYKKRLIKSDVVIMGENKSIDEARYIHGILGKGFWTFYGGHDPEDYKHFVGEEPTDLNLHPNSPGYRLILNNILFPAAKKKKQKT</sequence>
<dbReference type="Proteomes" id="UP001348817">
    <property type="component" value="Chromosome"/>
</dbReference>
<organism evidence="1 2">
    <name type="scientific">Fulvitalea axinellae</name>
    <dbReference type="NCBI Taxonomy" id="1182444"/>
    <lineage>
        <taxon>Bacteria</taxon>
        <taxon>Pseudomonadati</taxon>
        <taxon>Bacteroidota</taxon>
        <taxon>Cytophagia</taxon>
        <taxon>Cytophagales</taxon>
        <taxon>Persicobacteraceae</taxon>
        <taxon>Fulvitalea</taxon>
    </lineage>
</organism>